<keyword evidence="1" id="KW-0175">Coiled coil</keyword>
<dbReference type="PROSITE" id="PS50112">
    <property type="entry name" value="PAS"/>
    <property type="match status" value="1"/>
</dbReference>
<evidence type="ECO:0000259" key="2">
    <source>
        <dbReference type="PROSITE" id="PS50112"/>
    </source>
</evidence>
<proteinExistence type="predicted"/>
<dbReference type="InterPro" id="IPR000014">
    <property type="entry name" value="PAS"/>
</dbReference>
<feature type="domain" description="PAC" evidence="3">
    <location>
        <begin position="90"/>
        <end position="144"/>
    </location>
</feature>
<gene>
    <name evidence="4" type="ORF">C7A10_31685</name>
</gene>
<dbReference type="InterPro" id="IPR013655">
    <property type="entry name" value="PAS_fold_3"/>
</dbReference>
<dbReference type="InterPro" id="IPR050903">
    <property type="entry name" value="Bact_Chemotaxis_MeTrfase"/>
</dbReference>
<organism evidence="4 5">
    <name type="scientific">Pseudomonas fluorescens</name>
    <dbReference type="NCBI Taxonomy" id="294"/>
    <lineage>
        <taxon>Bacteria</taxon>
        <taxon>Pseudomonadati</taxon>
        <taxon>Pseudomonadota</taxon>
        <taxon>Gammaproteobacteria</taxon>
        <taxon>Pseudomonadales</taxon>
        <taxon>Pseudomonadaceae</taxon>
        <taxon>Pseudomonas</taxon>
    </lineage>
</organism>
<dbReference type="PROSITE" id="PS50113">
    <property type="entry name" value="PAC"/>
    <property type="match status" value="1"/>
</dbReference>
<dbReference type="NCBIfam" id="TIGR00229">
    <property type="entry name" value="sensory_box"/>
    <property type="match status" value="2"/>
</dbReference>
<feature type="domain" description="PAS" evidence="2">
    <location>
        <begin position="138"/>
        <end position="185"/>
    </location>
</feature>
<sequence>MFNKAIKQTLAEALQKLQAAEARAVAVDRSTATIEFKPDGTIIGANENLLTTMGYRLEEIVGQHHRIFCFPDYQASADYRKFWQRLAGGEYIRERFLRRNKQGLEVWLEASYNPIRGADGRVEGVLKLATDITTQVIREQEQSSMVQAISRSMAAISFNLKGEVLDANENFEQAMGYRLDEIRGKHHRMFCTRGEAGS</sequence>
<protein>
    <submittedName>
        <fullName evidence="4">Pili assembly chaperone</fullName>
    </submittedName>
</protein>
<evidence type="ECO:0000313" key="4">
    <source>
        <dbReference type="EMBL" id="PRW83048.1"/>
    </source>
</evidence>
<dbReference type="EMBL" id="PVUH01000067">
    <property type="protein sequence ID" value="PRW83048.1"/>
    <property type="molecule type" value="Genomic_DNA"/>
</dbReference>
<dbReference type="InterPro" id="IPR000700">
    <property type="entry name" value="PAS-assoc_C"/>
</dbReference>
<dbReference type="SUPFAM" id="SSF55785">
    <property type="entry name" value="PYP-like sensor domain (PAS domain)"/>
    <property type="match status" value="2"/>
</dbReference>
<feature type="non-terminal residue" evidence="4">
    <location>
        <position position="198"/>
    </location>
</feature>
<reference evidence="4 5" key="1">
    <citation type="submission" date="2018-03" db="EMBL/GenBank/DDBJ databases">
        <title>Blue discolouration in mozzarella cheese caused by Pseudomonas fluorescens.</title>
        <authorList>
            <person name="Chiesa F."/>
            <person name="Dalmasso A."/>
            <person name="Lomonaco S."/>
        </authorList>
    </citation>
    <scope>NUCLEOTIDE SEQUENCE [LARGE SCALE GENOMIC DNA]</scope>
    <source>
        <strain evidence="4 5">11293</strain>
    </source>
</reference>
<dbReference type="AlphaFoldDB" id="A0A2T0HIW3"/>
<feature type="coiled-coil region" evidence="1">
    <location>
        <begin position="3"/>
        <end position="30"/>
    </location>
</feature>
<dbReference type="CDD" id="cd00130">
    <property type="entry name" value="PAS"/>
    <property type="match status" value="1"/>
</dbReference>
<dbReference type="Gene3D" id="3.30.450.20">
    <property type="entry name" value="PAS domain"/>
    <property type="match status" value="2"/>
</dbReference>
<dbReference type="PANTHER" id="PTHR24422">
    <property type="entry name" value="CHEMOTAXIS PROTEIN METHYLTRANSFERASE"/>
    <property type="match status" value="1"/>
</dbReference>
<evidence type="ECO:0000256" key="1">
    <source>
        <dbReference type="SAM" id="Coils"/>
    </source>
</evidence>
<dbReference type="Pfam" id="PF08447">
    <property type="entry name" value="PAS_3"/>
    <property type="match status" value="1"/>
</dbReference>
<dbReference type="RefSeq" id="WP_146136090.1">
    <property type="nucleotide sequence ID" value="NZ_PVUH01000067.1"/>
</dbReference>
<accession>A0A2T0HIW3</accession>
<name>A0A2T0HIW3_PSEFL</name>
<evidence type="ECO:0000259" key="3">
    <source>
        <dbReference type="PROSITE" id="PS50113"/>
    </source>
</evidence>
<dbReference type="PANTHER" id="PTHR24422:SF10">
    <property type="entry name" value="CHEMOTAXIS PROTEIN METHYLTRANSFERASE 2"/>
    <property type="match status" value="1"/>
</dbReference>
<evidence type="ECO:0000313" key="5">
    <source>
        <dbReference type="Proteomes" id="UP000239731"/>
    </source>
</evidence>
<dbReference type="InterPro" id="IPR035965">
    <property type="entry name" value="PAS-like_dom_sf"/>
</dbReference>
<dbReference type="Proteomes" id="UP000239731">
    <property type="component" value="Unassembled WGS sequence"/>
</dbReference>
<dbReference type="Pfam" id="PF13426">
    <property type="entry name" value="PAS_9"/>
    <property type="match status" value="1"/>
</dbReference>
<comment type="caution">
    <text evidence="4">The sequence shown here is derived from an EMBL/GenBank/DDBJ whole genome shotgun (WGS) entry which is preliminary data.</text>
</comment>